<feature type="region of interest" description="Disordered" evidence="1">
    <location>
        <begin position="1"/>
        <end position="23"/>
    </location>
</feature>
<dbReference type="GeneID" id="29984716"/>
<evidence type="ECO:0000313" key="3">
    <source>
        <dbReference type="EMBL" id="PON30677.1"/>
    </source>
</evidence>
<dbReference type="EMBL" id="MTYH01000016">
    <property type="protein sequence ID" value="PNP46307.1"/>
    <property type="molecule type" value="Genomic_DNA"/>
</dbReference>
<keyword evidence="4" id="KW-1185">Reference proteome</keyword>
<dbReference type="SUPFAM" id="SSF51569">
    <property type="entry name" value="Aldolase"/>
    <property type="match status" value="1"/>
</dbReference>
<dbReference type="Gene3D" id="3.20.20.70">
    <property type="entry name" value="Aldolase class I"/>
    <property type="match status" value="1"/>
</dbReference>
<accession>A0A0W7VRU2</accession>
<evidence type="ECO:0000256" key="1">
    <source>
        <dbReference type="SAM" id="MobiDB-lite"/>
    </source>
</evidence>
<gene>
    <name evidence="3" type="ORF">TGAM01_v200097</name>
    <name evidence="2" type="ORF">TGAMA5MH_02343</name>
</gene>
<proteinExistence type="predicted"/>
<dbReference type="RefSeq" id="XP_018662173.1">
    <property type="nucleotide sequence ID" value="XM_018804633.1"/>
</dbReference>
<dbReference type="SMART" id="SM01130">
    <property type="entry name" value="DHDPS"/>
    <property type="match status" value="1"/>
</dbReference>
<dbReference type="Pfam" id="PF00701">
    <property type="entry name" value="DHDPS"/>
    <property type="match status" value="1"/>
</dbReference>
<dbReference type="PANTHER" id="PTHR12128">
    <property type="entry name" value="DIHYDRODIPICOLINATE SYNTHASE"/>
    <property type="match status" value="1"/>
</dbReference>
<dbReference type="Proteomes" id="UP000236546">
    <property type="component" value="Unassembled WGS sequence"/>
</dbReference>
<dbReference type="OrthoDB" id="191315at2759"/>
<dbReference type="STRING" id="398673.A0A0W7VRU2"/>
<dbReference type="InterPro" id="IPR013785">
    <property type="entry name" value="Aldolase_TIM"/>
</dbReference>
<dbReference type="PRINTS" id="PR00146">
    <property type="entry name" value="DHPICSNTHASE"/>
</dbReference>
<protein>
    <submittedName>
        <fullName evidence="3">Dihydrodipicolinate synthase</fullName>
    </submittedName>
</protein>
<comment type="caution">
    <text evidence="2">The sequence shown here is derived from an EMBL/GenBank/DDBJ whole genome shotgun (WGS) entry which is preliminary data.</text>
</comment>
<dbReference type="EMBL" id="JPDN02000001">
    <property type="protein sequence ID" value="PON30677.1"/>
    <property type="molecule type" value="Genomic_DNA"/>
</dbReference>
<evidence type="ECO:0000313" key="2">
    <source>
        <dbReference type="EMBL" id="PNP46307.1"/>
    </source>
</evidence>
<dbReference type="CDD" id="cd00408">
    <property type="entry name" value="DHDPS-like"/>
    <property type="match status" value="1"/>
</dbReference>
<name>A0A0W7VRU2_9HYPO</name>
<evidence type="ECO:0000313" key="4">
    <source>
        <dbReference type="Proteomes" id="UP000054821"/>
    </source>
</evidence>
<reference evidence="2 5" key="2">
    <citation type="submission" date="2017-02" db="EMBL/GenBank/DDBJ databases">
        <title>Genomes of Trichoderma spp. with biocontrol activity.</title>
        <authorList>
            <person name="Gardiner D."/>
            <person name="Kazan K."/>
            <person name="Vos C."/>
            <person name="Harvey P."/>
        </authorList>
    </citation>
    <scope>NUCLEOTIDE SEQUENCE [LARGE SCALE GENOMIC DNA]</scope>
    <source>
        <strain evidence="2 5">A5MH</strain>
    </source>
</reference>
<dbReference type="AlphaFoldDB" id="A0A0W7VRU2"/>
<dbReference type="PANTHER" id="PTHR12128:SF52">
    <property type="entry name" value="4-HYDROXY-2-OXOGLUTARATE ALDOLASE, MITOCHONDRIAL-RELATED"/>
    <property type="match status" value="1"/>
</dbReference>
<dbReference type="InterPro" id="IPR002220">
    <property type="entry name" value="DapA-like"/>
</dbReference>
<sequence length="329" mass="34439">MTASTEPNGFSSHNGSTHNSISPLTPGLYVPTVAFFTSEDNIDEATTAAHTKRLVEAGVTGIVTHGSNGEAVHLDHAERQLINRITRSTLDAAGKSDMPLIVGCGSQSTRETIQLCREAAESGGTHALVLPPAYYGSLLSTELIMNHFRAVAEASPIPLLIYNFPGACSGLDLSSDTILALAEHANIVGVKLTCGNTGKLARVVAGTRGTGFRTFGGSADFAIQTLAVGGHGVIAGLANVAPRACDEVMRLWRQGKTEEATLLQGTVARGDWAAIKGGFVSVKAALNRYYSYGGGPRPPCAFLEGKGLEAQMVEFAELIETEKKLGTLA</sequence>
<dbReference type="GO" id="GO:0008840">
    <property type="term" value="F:4-hydroxy-tetrahydrodipicolinate synthase activity"/>
    <property type="evidence" value="ECO:0007669"/>
    <property type="project" value="TreeGrafter"/>
</dbReference>
<evidence type="ECO:0000313" key="5">
    <source>
        <dbReference type="Proteomes" id="UP000236546"/>
    </source>
</evidence>
<dbReference type="Proteomes" id="UP000054821">
    <property type="component" value="Unassembled WGS sequence"/>
</dbReference>
<organism evidence="2 5">
    <name type="scientific">Trichoderma gamsii</name>
    <dbReference type="NCBI Taxonomy" id="398673"/>
    <lineage>
        <taxon>Eukaryota</taxon>
        <taxon>Fungi</taxon>
        <taxon>Dikarya</taxon>
        <taxon>Ascomycota</taxon>
        <taxon>Pezizomycotina</taxon>
        <taxon>Sordariomycetes</taxon>
        <taxon>Hypocreomycetidae</taxon>
        <taxon>Hypocreales</taxon>
        <taxon>Hypocreaceae</taxon>
        <taxon>Trichoderma</taxon>
    </lineage>
</organism>
<reference evidence="3 4" key="1">
    <citation type="journal article" date="2016" name="Genome Announc.">
        <title>Draft Whole-Genome Sequence of Trichoderma gamsii T6085, a Promising Biocontrol Agent of Fusarium Head Blight on Wheat.</title>
        <authorList>
            <person name="Baroncelli R."/>
            <person name="Zapparata A."/>
            <person name="Piaggeschi G."/>
            <person name="Sarrocco S."/>
            <person name="Vannacci G."/>
        </authorList>
    </citation>
    <scope>NUCLEOTIDE SEQUENCE [LARGE SCALE GENOMIC DNA]</scope>
    <source>
        <strain evidence="3 4">T6085</strain>
    </source>
</reference>
<reference evidence="3" key="3">
    <citation type="submission" date="2017-08" db="EMBL/GenBank/DDBJ databases">
        <title>Trichoderma gamsii strain T6085, whole genome shotgun sequencing project.</title>
        <authorList>
            <person name="Baroncelli R."/>
        </authorList>
    </citation>
    <scope>NUCLEOTIDE SEQUENCE</scope>
    <source>
        <strain evidence="3">T6085</strain>
    </source>
</reference>